<dbReference type="Proteomes" id="UP001500253">
    <property type="component" value="Unassembled WGS sequence"/>
</dbReference>
<gene>
    <name evidence="1" type="ORF">GCM10010246_00170</name>
</gene>
<organism evidence="1 2">
    <name type="scientific">Streptomyces cuspidosporus</name>
    <dbReference type="NCBI Taxonomy" id="66882"/>
    <lineage>
        <taxon>Bacteria</taxon>
        <taxon>Bacillati</taxon>
        <taxon>Actinomycetota</taxon>
        <taxon>Actinomycetes</taxon>
        <taxon>Kitasatosporales</taxon>
        <taxon>Streptomycetaceae</taxon>
        <taxon>Streptomyces</taxon>
    </lineage>
</organism>
<accession>A0ABP5S8U1</accession>
<name>A0ABP5S8U1_9ACTN</name>
<sequence>MAFQHLPKGVFQRVPGNDSFETESHRHVIEIAVLIQLLRRPHCSLLLTERGRSLLNGPKKIIINQNVRQQLSPARPDGPPSDRCRWAADCDAKACQ</sequence>
<reference evidence="2" key="1">
    <citation type="journal article" date="2019" name="Int. J. Syst. Evol. Microbiol.">
        <title>The Global Catalogue of Microorganisms (GCM) 10K type strain sequencing project: providing services to taxonomists for standard genome sequencing and annotation.</title>
        <authorList>
            <consortium name="The Broad Institute Genomics Platform"/>
            <consortium name="The Broad Institute Genome Sequencing Center for Infectious Disease"/>
            <person name="Wu L."/>
            <person name="Ma J."/>
        </authorList>
    </citation>
    <scope>NUCLEOTIDE SEQUENCE [LARGE SCALE GENOMIC DNA]</scope>
    <source>
        <strain evidence="2">JCM 4316</strain>
    </source>
</reference>
<protein>
    <submittedName>
        <fullName evidence="1">Uncharacterized protein</fullName>
    </submittedName>
</protein>
<comment type="caution">
    <text evidence="1">The sequence shown here is derived from an EMBL/GenBank/DDBJ whole genome shotgun (WGS) entry which is preliminary data.</text>
</comment>
<evidence type="ECO:0000313" key="2">
    <source>
        <dbReference type="Proteomes" id="UP001500253"/>
    </source>
</evidence>
<evidence type="ECO:0000313" key="1">
    <source>
        <dbReference type="EMBL" id="GAA2323505.1"/>
    </source>
</evidence>
<proteinExistence type="predicted"/>
<keyword evidence="2" id="KW-1185">Reference proteome</keyword>
<dbReference type="EMBL" id="BAAASD010000001">
    <property type="protein sequence ID" value="GAA2323505.1"/>
    <property type="molecule type" value="Genomic_DNA"/>
</dbReference>